<keyword evidence="2" id="KW-1185">Reference proteome</keyword>
<dbReference type="Proteomes" id="UP000799754">
    <property type="component" value="Unassembled WGS sequence"/>
</dbReference>
<proteinExistence type="predicted"/>
<dbReference type="EMBL" id="MU006731">
    <property type="protein sequence ID" value="KAF2624312.1"/>
    <property type="molecule type" value="Genomic_DNA"/>
</dbReference>
<protein>
    <submittedName>
        <fullName evidence="1">Uncharacterized protein</fullName>
    </submittedName>
</protein>
<gene>
    <name evidence="1" type="ORF">BU25DRAFT_157566</name>
</gene>
<evidence type="ECO:0000313" key="1">
    <source>
        <dbReference type="EMBL" id="KAF2624312.1"/>
    </source>
</evidence>
<evidence type="ECO:0000313" key="2">
    <source>
        <dbReference type="Proteomes" id="UP000799754"/>
    </source>
</evidence>
<organism evidence="1 2">
    <name type="scientific">Macroventuria anomochaeta</name>
    <dbReference type="NCBI Taxonomy" id="301207"/>
    <lineage>
        <taxon>Eukaryota</taxon>
        <taxon>Fungi</taxon>
        <taxon>Dikarya</taxon>
        <taxon>Ascomycota</taxon>
        <taxon>Pezizomycotina</taxon>
        <taxon>Dothideomycetes</taxon>
        <taxon>Pleosporomycetidae</taxon>
        <taxon>Pleosporales</taxon>
        <taxon>Pleosporineae</taxon>
        <taxon>Didymellaceae</taxon>
        <taxon>Macroventuria</taxon>
    </lineage>
</organism>
<comment type="caution">
    <text evidence="1">The sequence shown here is derived from an EMBL/GenBank/DDBJ whole genome shotgun (WGS) entry which is preliminary data.</text>
</comment>
<reference evidence="1" key="1">
    <citation type="journal article" date="2020" name="Stud. Mycol.">
        <title>101 Dothideomycetes genomes: a test case for predicting lifestyles and emergence of pathogens.</title>
        <authorList>
            <person name="Haridas S."/>
            <person name="Albert R."/>
            <person name="Binder M."/>
            <person name="Bloem J."/>
            <person name="Labutti K."/>
            <person name="Salamov A."/>
            <person name="Andreopoulos B."/>
            <person name="Baker S."/>
            <person name="Barry K."/>
            <person name="Bills G."/>
            <person name="Bluhm B."/>
            <person name="Cannon C."/>
            <person name="Castanera R."/>
            <person name="Culley D."/>
            <person name="Daum C."/>
            <person name="Ezra D."/>
            <person name="Gonzalez J."/>
            <person name="Henrissat B."/>
            <person name="Kuo A."/>
            <person name="Liang C."/>
            <person name="Lipzen A."/>
            <person name="Lutzoni F."/>
            <person name="Magnuson J."/>
            <person name="Mondo S."/>
            <person name="Nolan M."/>
            <person name="Ohm R."/>
            <person name="Pangilinan J."/>
            <person name="Park H.-J."/>
            <person name="Ramirez L."/>
            <person name="Alfaro M."/>
            <person name="Sun H."/>
            <person name="Tritt A."/>
            <person name="Yoshinaga Y."/>
            <person name="Zwiers L.-H."/>
            <person name="Turgeon B."/>
            <person name="Goodwin S."/>
            <person name="Spatafora J."/>
            <person name="Crous P."/>
            <person name="Grigoriev I."/>
        </authorList>
    </citation>
    <scope>NUCLEOTIDE SEQUENCE</scope>
    <source>
        <strain evidence="1">CBS 525.71</strain>
    </source>
</reference>
<sequence length="407" mass="44525">MASTTQTPHASHAGESTVGQPDNSVSCYRKVIGRLGSLGRRDNRPKRVFAPVPKTSQGRLDASLHDAPLDASAITPSDVSAAREKGKTVLYLAYGSNLCNETFRGVRGIKPLSQVNVLVPSLRLTFDLAGIPYAEPCFANSARRTPSAPAPSPDEPHYHKDRWQKGLVGVVYEVSLSDYAHIIATEGGGASYHDILIDCHVLPAAPTVPSHPTTAPFKAHTLFAPAVRPAEARAADRIARPDPSYAQPSARYLKLITDGAAECELPAEYQEYLHNIRPYTITTRKQLVGKALFMAIWTPFILMVFTMSRRLQDDKGRAPKWFARLAAMIFAGMWASYDGVFRETFGDGERTIGDRMDGLRMERPYNDEGVSSDRDAEKDSLLEDAVATLDDLAGQEKAEVKTGDLLV</sequence>
<accession>A0ACB6RSQ4</accession>
<name>A0ACB6RSQ4_9PLEO</name>